<dbReference type="InterPro" id="IPR018997">
    <property type="entry name" value="PUB_domain"/>
</dbReference>
<evidence type="ECO:0000313" key="3">
    <source>
        <dbReference type="EMBL" id="THH06791.1"/>
    </source>
</evidence>
<dbReference type="CDD" id="cd09212">
    <property type="entry name" value="PUB"/>
    <property type="match status" value="1"/>
</dbReference>
<reference evidence="3 4" key="1">
    <citation type="submission" date="2019-02" db="EMBL/GenBank/DDBJ databases">
        <title>Genome sequencing of the rare red list fungi Phellinidium pouzarii.</title>
        <authorList>
            <person name="Buettner E."/>
            <person name="Kellner H."/>
        </authorList>
    </citation>
    <scope>NUCLEOTIDE SEQUENCE [LARGE SCALE GENOMIC DNA]</scope>
    <source>
        <strain evidence="3 4">DSM 108285</strain>
    </source>
</reference>
<dbReference type="AlphaFoldDB" id="A0A4S4L748"/>
<organism evidence="3 4">
    <name type="scientific">Phellinidium pouzarii</name>
    <dbReference type="NCBI Taxonomy" id="167371"/>
    <lineage>
        <taxon>Eukaryota</taxon>
        <taxon>Fungi</taxon>
        <taxon>Dikarya</taxon>
        <taxon>Basidiomycota</taxon>
        <taxon>Agaricomycotina</taxon>
        <taxon>Agaricomycetes</taxon>
        <taxon>Hymenochaetales</taxon>
        <taxon>Hymenochaetaceae</taxon>
        <taxon>Phellinidium</taxon>
    </lineage>
</organism>
<evidence type="ECO:0000259" key="2">
    <source>
        <dbReference type="Pfam" id="PF09409"/>
    </source>
</evidence>
<evidence type="ECO:0000313" key="4">
    <source>
        <dbReference type="Proteomes" id="UP000308199"/>
    </source>
</evidence>
<feature type="compositionally biased region" description="Polar residues" evidence="1">
    <location>
        <begin position="232"/>
        <end position="242"/>
    </location>
</feature>
<dbReference type="Proteomes" id="UP000308199">
    <property type="component" value="Unassembled WGS sequence"/>
</dbReference>
<evidence type="ECO:0000256" key="1">
    <source>
        <dbReference type="SAM" id="MobiDB-lite"/>
    </source>
</evidence>
<name>A0A4S4L748_9AGAM</name>
<sequence>MSSPPPAIVREDILSAAEQRAHREATIDIKQLARINELKRSFRRLIDPGIMRPNKKEDALASLKTLVALSDNLLREPDNPKYQQFKLTNNVIKKRLVDVKGAIEYAVDLGFHLKVEDLQPTYIFNNRHLEDLQIGNEILKETLDREMEKQSRAQNPKLTEREMIEITRRNVQLNFEDDRRAKLLKDKREAELRAVREATGASAPAASQVPTTDSRIPPGGVTLNGYVESGNEESTLTHTSDNVSDDEE</sequence>
<dbReference type="Pfam" id="PF09409">
    <property type="entry name" value="PUB"/>
    <property type="match status" value="1"/>
</dbReference>
<comment type="caution">
    <text evidence="3">The sequence shown here is derived from an EMBL/GenBank/DDBJ whole genome shotgun (WGS) entry which is preliminary data.</text>
</comment>
<feature type="region of interest" description="Disordered" evidence="1">
    <location>
        <begin position="194"/>
        <end position="248"/>
    </location>
</feature>
<dbReference type="OrthoDB" id="49605at2759"/>
<feature type="domain" description="PUB" evidence="2">
    <location>
        <begin position="57"/>
        <end position="133"/>
    </location>
</feature>
<dbReference type="InterPro" id="IPR036339">
    <property type="entry name" value="PUB-like_dom_sf"/>
</dbReference>
<dbReference type="Gene3D" id="1.20.58.2190">
    <property type="match status" value="1"/>
</dbReference>
<proteinExistence type="predicted"/>
<keyword evidence="4" id="KW-1185">Reference proteome</keyword>
<gene>
    <name evidence="3" type="ORF">EW145_g3841</name>
</gene>
<dbReference type="EMBL" id="SGPK01000175">
    <property type="protein sequence ID" value="THH06791.1"/>
    <property type="molecule type" value="Genomic_DNA"/>
</dbReference>
<protein>
    <recommendedName>
        <fullName evidence="2">PUB domain-containing protein</fullName>
    </recommendedName>
</protein>
<accession>A0A4S4L748</accession>
<dbReference type="SUPFAM" id="SSF143503">
    <property type="entry name" value="PUG domain-like"/>
    <property type="match status" value="1"/>
</dbReference>